<comment type="similarity">
    <text evidence="1 4">Belongs to the ketopantoate reductase family.</text>
</comment>
<gene>
    <name evidence="7" type="ORF">CLV43_109125</name>
</gene>
<dbReference type="SUPFAM" id="SSF51735">
    <property type="entry name" value="NAD(P)-binding Rossmann-fold domains"/>
    <property type="match status" value="1"/>
</dbReference>
<dbReference type="AlphaFoldDB" id="A0A2T0SWW9"/>
<evidence type="ECO:0000256" key="2">
    <source>
        <dbReference type="ARBA" id="ARBA00022857"/>
    </source>
</evidence>
<dbReference type="Pfam" id="PF08546">
    <property type="entry name" value="ApbA_C"/>
    <property type="match status" value="1"/>
</dbReference>
<dbReference type="InterPro" id="IPR036291">
    <property type="entry name" value="NAD(P)-bd_dom_sf"/>
</dbReference>
<dbReference type="InterPro" id="IPR008927">
    <property type="entry name" value="6-PGluconate_DH-like_C_sf"/>
</dbReference>
<proteinExistence type="inferred from homology"/>
<dbReference type="Gene3D" id="1.10.1040.10">
    <property type="entry name" value="N-(1-d-carboxylethyl)-l-norvaline Dehydrogenase, domain 2"/>
    <property type="match status" value="1"/>
</dbReference>
<organism evidence="7 8">
    <name type="scientific">Umezawaea tangerina</name>
    <dbReference type="NCBI Taxonomy" id="84725"/>
    <lineage>
        <taxon>Bacteria</taxon>
        <taxon>Bacillati</taxon>
        <taxon>Actinomycetota</taxon>
        <taxon>Actinomycetes</taxon>
        <taxon>Pseudonocardiales</taxon>
        <taxon>Pseudonocardiaceae</taxon>
        <taxon>Umezawaea</taxon>
    </lineage>
</organism>
<keyword evidence="4" id="KW-0566">Pantothenate biosynthesis</keyword>
<dbReference type="FunFam" id="1.10.1040.10:FF:000017">
    <property type="entry name" value="2-dehydropantoate 2-reductase"/>
    <property type="match status" value="1"/>
</dbReference>
<comment type="catalytic activity">
    <reaction evidence="4">
        <text>(R)-pantoate + NADP(+) = 2-dehydropantoate + NADPH + H(+)</text>
        <dbReference type="Rhea" id="RHEA:16233"/>
        <dbReference type="ChEBI" id="CHEBI:11561"/>
        <dbReference type="ChEBI" id="CHEBI:15378"/>
        <dbReference type="ChEBI" id="CHEBI:15980"/>
        <dbReference type="ChEBI" id="CHEBI:57783"/>
        <dbReference type="ChEBI" id="CHEBI:58349"/>
        <dbReference type="EC" id="1.1.1.169"/>
    </reaction>
</comment>
<dbReference type="EC" id="1.1.1.169" evidence="4"/>
<dbReference type="InterPro" id="IPR003710">
    <property type="entry name" value="ApbA"/>
</dbReference>
<evidence type="ECO:0000256" key="4">
    <source>
        <dbReference type="RuleBase" id="RU362068"/>
    </source>
</evidence>
<comment type="pathway">
    <text evidence="4">Cofactor biosynthesis; (R)-pantothenate biosynthesis; (R)-pantoate from 3-methyl-2-oxobutanoate: step 2/2.</text>
</comment>
<comment type="function">
    <text evidence="4">Catalyzes the NADPH-dependent reduction of ketopantoate into pantoic acid.</text>
</comment>
<dbReference type="Pfam" id="PF02558">
    <property type="entry name" value="ApbA"/>
    <property type="match status" value="1"/>
</dbReference>
<evidence type="ECO:0000256" key="1">
    <source>
        <dbReference type="ARBA" id="ARBA00007870"/>
    </source>
</evidence>
<protein>
    <recommendedName>
        <fullName evidence="4">2-dehydropantoate 2-reductase</fullName>
        <ecNumber evidence="4">1.1.1.169</ecNumber>
    </recommendedName>
    <alternativeName>
        <fullName evidence="4">Ketopantoate reductase</fullName>
    </alternativeName>
</protein>
<sequence>MKILVVGAGATGGYFGARLVQGGRDVTFLVRPGRAGVLRKRGLRIVEPGGGSVVEPNLVEAGGLDGTYDLVLLSVKATGLDAAIEDFAPAVGPGTVILPVLNGMRHIEVLAERFGDEAVLGGAARVVTTVNDEGDIVRVGGPHLLTYGARSTSVPDQVAEVEKAFTGVGFDAVLSDDIVEDMWTKWAFITSVGAVTCLMRGSVGEVVAVPGGAAFAGAVVDEVAAIVAAAGHPVSETAVESTRSTVTTPGSPLTSSLYRDLVADQSVEVEALFGDLLEVAERVGAPAPLLGLTTGLLRVHQARVTGRG</sequence>
<dbReference type="NCBIfam" id="TIGR00745">
    <property type="entry name" value="apbA_panE"/>
    <property type="match status" value="1"/>
</dbReference>
<dbReference type="PANTHER" id="PTHR21708:SF26">
    <property type="entry name" value="2-DEHYDROPANTOATE 2-REDUCTASE"/>
    <property type="match status" value="1"/>
</dbReference>
<evidence type="ECO:0000259" key="6">
    <source>
        <dbReference type="Pfam" id="PF08546"/>
    </source>
</evidence>
<dbReference type="OrthoDB" id="4186253at2"/>
<dbReference type="FunFam" id="3.40.50.720:FF:000307">
    <property type="entry name" value="2-dehydropantoate 2-reductase"/>
    <property type="match status" value="1"/>
</dbReference>
<feature type="domain" description="Ketopantoate reductase C-terminal" evidence="6">
    <location>
        <begin position="177"/>
        <end position="300"/>
    </location>
</feature>
<keyword evidence="8" id="KW-1185">Reference proteome</keyword>
<evidence type="ECO:0000313" key="8">
    <source>
        <dbReference type="Proteomes" id="UP000239494"/>
    </source>
</evidence>
<comment type="caution">
    <text evidence="7">The sequence shown here is derived from an EMBL/GenBank/DDBJ whole genome shotgun (WGS) entry which is preliminary data.</text>
</comment>
<reference evidence="7 8" key="1">
    <citation type="submission" date="2018-03" db="EMBL/GenBank/DDBJ databases">
        <title>Genomic Encyclopedia of Archaeal and Bacterial Type Strains, Phase II (KMG-II): from individual species to whole genera.</title>
        <authorList>
            <person name="Goeker M."/>
        </authorList>
    </citation>
    <scope>NUCLEOTIDE SEQUENCE [LARGE SCALE GENOMIC DNA]</scope>
    <source>
        <strain evidence="7 8">DSM 44720</strain>
    </source>
</reference>
<dbReference type="InterPro" id="IPR013332">
    <property type="entry name" value="KPR_N"/>
</dbReference>
<dbReference type="UniPathway" id="UPA00028">
    <property type="reaction ID" value="UER00004"/>
</dbReference>
<dbReference type="SUPFAM" id="SSF48179">
    <property type="entry name" value="6-phosphogluconate dehydrogenase C-terminal domain-like"/>
    <property type="match status" value="1"/>
</dbReference>
<dbReference type="InterPro" id="IPR013328">
    <property type="entry name" value="6PGD_dom2"/>
</dbReference>
<dbReference type="PANTHER" id="PTHR21708">
    <property type="entry name" value="PROBABLE 2-DEHYDROPANTOATE 2-REDUCTASE"/>
    <property type="match status" value="1"/>
</dbReference>
<accession>A0A2T0SWW9</accession>
<evidence type="ECO:0000256" key="3">
    <source>
        <dbReference type="ARBA" id="ARBA00023002"/>
    </source>
</evidence>
<dbReference type="GO" id="GO:0015940">
    <property type="term" value="P:pantothenate biosynthetic process"/>
    <property type="evidence" value="ECO:0007669"/>
    <property type="project" value="UniProtKB-UniPathway"/>
</dbReference>
<evidence type="ECO:0000259" key="5">
    <source>
        <dbReference type="Pfam" id="PF02558"/>
    </source>
</evidence>
<evidence type="ECO:0000313" key="7">
    <source>
        <dbReference type="EMBL" id="PRY37905.1"/>
    </source>
</evidence>
<dbReference type="Proteomes" id="UP000239494">
    <property type="component" value="Unassembled WGS sequence"/>
</dbReference>
<dbReference type="Gene3D" id="3.40.50.720">
    <property type="entry name" value="NAD(P)-binding Rossmann-like Domain"/>
    <property type="match status" value="1"/>
</dbReference>
<dbReference type="InterPro" id="IPR013752">
    <property type="entry name" value="KPA_reductase"/>
</dbReference>
<keyword evidence="3 4" id="KW-0560">Oxidoreductase</keyword>
<name>A0A2T0SWW9_9PSEU</name>
<keyword evidence="2 4" id="KW-0521">NADP</keyword>
<dbReference type="RefSeq" id="WP_106190849.1">
    <property type="nucleotide sequence ID" value="NZ_PVTF01000009.1"/>
</dbReference>
<dbReference type="GO" id="GO:0005737">
    <property type="term" value="C:cytoplasm"/>
    <property type="evidence" value="ECO:0007669"/>
    <property type="project" value="TreeGrafter"/>
</dbReference>
<dbReference type="EMBL" id="PVTF01000009">
    <property type="protein sequence ID" value="PRY37905.1"/>
    <property type="molecule type" value="Genomic_DNA"/>
</dbReference>
<feature type="domain" description="Ketopantoate reductase N-terminal" evidence="5">
    <location>
        <begin position="3"/>
        <end position="149"/>
    </location>
</feature>
<dbReference type="GO" id="GO:0008677">
    <property type="term" value="F:2-dehydropantoate 2-reductase activity"/>
    <property type="evidence" value="ECO:0007669"/>
    <property type="project" value="UniProtKB-EC"/>
</dbReference>
<dbReference type="InterPro" id="IPR051402">
    <property type="entry name" value="KPR-Related"/>
</dbReference>